<accession>A0A0R3T080</accession>
<gene>
    <name evidence="2" type="ORF">HNAJ_LOCUS198</name>
</gene>
<name>A0A0R3T080_RODNA</name>
<reference evidence="2 3" key="2">
    <citation type="submission" date="2018-11" db="EMBL/GenBank/DDBJ databases">
        <authorList>
            <consortium name="Pathogen Informatics"/>
        </authorList>
    </citation>
    <scope>NUCLEOTIDE SEQUENCE [LARGE SCALE GENOMIC DNA]</scope>
</reference>
<dbReference type="WBParaSite" id="HNAJ_0000019701-mRNA-1">
    <property type="protein sequence ID" value="HNAJ_0000019701-mRNA-1"/>
    <property type="gene ID" value="HNAJ_0000019701"/>
</dbReference>
<dbReference type="SUPFAM" id="SSF52833">
    <property type="entry name" value="Thioredoxin-like"/>
    <property type="match status" value="1"/>
</dbReference>
<dbReference type="PANTHER" id="PTHR46497:SF1">
    <property type="entry name" value="THIOREDOXIN DOMAIN-CONTAINING PROTEIN 11"/>
    <property type="match status" value="1"/>
</dbReference>
<proteinExistence type="predicted"/>
<dbReference type="InterPro" id="IPR036249">
    <property type="entry name" value="Thioredoxin-like_sf"/>
</dbReference>
<dbReference type="OrthoDB" id="1910803at2759"/>
<dbReference type="Proteomes" id="UP000278807">
    <property type="component" value="Unassembled WGS sequence"/>
</dbReference>
<protein>
    <submittedName>
        <fullName evidence="4">Thioredoxin domain-containing protein</fullName>
    </submittedName>
</protein>
<dbReference type="AlphaFoldDB" id="A0A0R3T080"/>
<keyword evidence="1" id="KW-0175">Coiled coil</keyword>
<feature type="coiled-coil region" evidence="1">
    <location>
        <begin position="736"/>
        <end position="763"/>
    </location>
</feature>
<dbReference type="PANTHER" id="PTHR46497">
    <property type="entry name" value="THIOREDOXIN DOMAIN-CONTAINING PROTEIN 11"/>
    <property type="match status" value="1"/>
</dbReference>
<sequence>MLRKLSISRHLPQPDLPIFNNSFVYDNSTERFGVAVEGNHLSYVYANWDAESLRRVDDVELFLSSYFDALPVTAFSCWRPPCTSLYSISNFPKLIWSHDYGSSSPGPFERYPKMLQKAKRIYNPLFQANSCVELRDILSNYEFTVVARIDATPQPSPLYLRYHEFATRILSAPDALQINDHAFSLSKDFAFVIMPVHSNSCFLNSSHPLNIVFRSGRTVKTLHAFHSEDLSVRNLTESFYLAVKSMVLSLNGSNMLTLPHLSTAFPTAYNLSKHNPLIFLFTDSQLEPDHQYDTDVYMFKSLQLEYSICENANEFDSPIPKRAEQQDNLYRRLHESKSEQCRRASICPIWWRKALALSNQSQLNVWLTCGLHKSDIPFASNHSVHSFSKSFLSSLNGHPVSKDFISLAAHLLNYNLNPYDDVSQHEGIEDIFVIRTLNRRCCEFAIQEATHHSGIFNTQDVRAYAIDLIRGRAKPEYNRLCQNSSPINYAKVKMNAANITAMGCHRWGNGSLTFATISSYNSPHWVRDLFGENKSQLPRVAIVDARSEVIYSMKTGLTYENIAKFIAQFHNDTLDRNLISNSKPTAREVTDNFREACSAQELQDLIEQEGKDVVVLFYGRYCGYATHGRGALYEFRSVARHFARRTSPFFVVIDVDRIQLPWSLTVEYVPAVIFFPSKRKSNSIVFPQVLLASTDLFSNLVTFINKHAEASNASTDSVENASSSSLYDSFRMADHLRVHLTQIAKSENLLENLLERLSTGLEELNTVLHTHTMRYAAYTTTGRLLLERLLFSREKLSSLWNHFKRVQKHLLKERKATLAVKATLLSNTL</sequence>
<organism evidence="4">
    <name type="scientific">Rodentolepis nana</name>
    <name type="common">Dwarf tapeworm</name>
    <name type="synonym">Hymenolepis nana</name>
    <dbReference type="NCBI Taxonomy" id="102285"/>
    <lineage>
        <taxon>Eukaryota</taxon>
        <taxon>Metazoa</taxon>
        <taxon>Spiralia</taxon>
        <taxon>Lophotrochozoa</taxon>
        <taxon>Platyhelminthes</taxon>
        <taxon>Cestoda</taxon>
        <taxon>Eucestoda</taxon>
        <taxon>Cyclophyllidea</taxon>
        <taxon>Hymenolepididae</taxon>
        <taxon>Rodentolepis</taxon>
    </lineage>
</organism>
<dbReference type="Gene3D" id="3.40.30.10">
    <property type="entry name" value="Glutaredoxin"/>
    <property type="match status" value="2"/>
</dbReference>
<keyword evidence="3" id="KW-1185">Reference proteome</keyword>
<dbReference type="STRING" id="102285.A0A0R3T080"/>
<reference evidence="4" key="1">
    <citation type="submission" date="2017-02" db="UniProtKB">
        <authorList>
            <consortium name="WormBaseParasite"/>
        </authorList>
    </citation>
    <scope>IDENTIFICATION</scope>
</reference>
<evidence type="ECO:0000313" key="4">
    <source>
        <dbReference type="WBParaSite" id="HNAJ_0000019701-mRNA-1"/>
    </source>
</evidence>
<evidence type="ECO:0000313" key="2">
    <source>
        <dbReference type="EMBL" id="VDN96057.1"/>
    </source>
</evidence>
<dbReference type="EMBL" id="UZAE01000041">
    <property type="protein sequence ID" value="VDN96057.1"/>
    <property type="molecule type" value="Genomic_DNA"/>
</dbReference>
<dbReference type="InterPro" id="IPR052792">
    <property type="entry name" value="Thioredoxin_dom-contain_11"/>
</dbReference>
<evidence type="ECO:0000256" key="1">
    <source>
        <dbReference type="SAM" id="Coils"/>
    </source>
</evidence>
<evidence type="ECO:0000313" key="3">
    <source>
        <dbReference type="Proteomes" id="UP000278807"/>
    </source>
</evidence>